<evidence type="ECO:0000256" key="4">
    <source>
        <dbReference type="SAM" id="MobiDB-lite"/>
    </source>
</evidence>
<dbReference type="GO" id="GO:0030154">
    <property type="term" value="P:cell differentiation"/>
    <property type="evidence" value="ECO:0007669"/>
    <property type="project" value="TreeGrafter"/>
</dbReference>
<dbReference type="WBParaSite" id="EEL_0001062601-mRNA-1">
    <property type="protein sequence ID" value="EEL_0001062601-mRNA-1"/>
    <property type="gene ID" value="EEL_0001062601"/>
</dbReference>
<dbReference type="AlphaFoldDB" id="A0A0R3S754"/>
<dbReference type="PANTHER" id="PTHR11829:SF411">
    <property type="entry name" value="FORKHEAD BOX PROTEIN L2"/>
    <property type="match status" value="1"/>
</dbReference>
<feature type="DNA-binding region" description="Fork-head" evidence="3">
    <location>
        <begin position="62"/>
        <end position="157"/>
    </location>
</feature>
<evidence type="ECO:0000313" key="7">
    <source>
        <dbReference type="WBParaSite" id="EEL_0001062601-mRNA-1"/>
    </source>
</evidence>
<feature type="region of interest" description="Disordered" evidence="4">
    <location>
        <begin position="1"/>
        <end position="62"/>
    </location>
</feature>
<protein>
    <submittedName>
        <fullName evidence="7">Fork-head domain-containing protein</fullName>
    </submittedName>
</protein>
<feature type="compositionally biased region" description="Low complexity" evidence="4">
    <location>
        <begin position="10"/>
        <end position="25"/>
    </location>
</feature>
<evidence type="ECO:0000256" key="1">
    <source>
        <dbReference type="ARBA" id="ARBA00023125"/>
    </source>
</evidence>
<reference evidence="7" key="1">
    <citation type="submission" date="2017-02" db="UniProtKB">
        <authorList>
            <consortium name="WormBaseParasite"/>
        </authorList>
    </citation>
    <scope>IDENTIFICATION</scope>
</reference>
<dbReference type="PRINTS" id="PR00053">
    <property type="entry name" value="FORKHEAD"/>
</dbReference>
<dbReference type="GO" id="GO:0009653">
    <property type="term" value="P:anatomical structure morphogenesis"/>
    <property type="evidence" value="ECO:0007669"/>
    <property type="project" value="TreeGrafter"/>
</dbReference>
<dbReference type="PROSITE" id="PS00658">
    <property type="entry name" value="FORK_HEAD_2"/>
    <property type="match status" value="1"/>
</dbReference>
<dbReference type="Proteomes" id="UP000050640">
    <property type="component" value="Unplaced"/>
</dbReference>
<evidence type="ECO:0000313" key="6">
    <source>
        <dbReference type="Proteomes" id="UP000050640"/>
    </source>
</evidence>
<dbReference type="GO" id="GO:0000981">
    <property type="term" value="F:DNA-binding transcription factor activity, RNA polymerase II-specific"/>
    <property type="evidence" value="ECO:0007669"/>
    <property type="project" value="TreeGrafter"/>
</dbReference>
<accession>A0A0R3S754</accession>
<evidence type="ECO:0000259" key="5">
    <source>
        <dbReference type="PROSITE" id="PS50039"/>
    </source>
</evidence>
<organism evidence="6 7">
    <name type="scientific">Elaeophora elaphi</name>
    <dbReference type="NCBI Taxonomy" id="1147741"/>
    <lineage>
        <taxon>Eukaryota</taxon>
        <taxon>Metazoa</taxon>
        <taxon>Ecdysozoa</taxon>
        <taxon>Nematoda</taxon>
        <taxon>Chromadorea</taxon>
        <taxon>Rhabditida</taxon>
        <taxon>Spirurina</taxon>
        <taxon>Spiruromorpha</taxon>
        <taxon>Filarioidea</taxon>
        <taxon>Onchocercidae</taxon>
        <taxon>Elaeophora</taxon>
    </lineage>
</organism>
<dbReference type="SUPFAM" id="SSF46785">
    <property type="entry name" value="Winged helix' DNA-binding domain"/>
    <property type="match status" value="1"/>
</dbReference>
<feature type="domain" description="Fork-head" evidence="5">
    <location>
        <begin position="62"/>
        <end position="157"/>
    </location>
</feature>
<evidence type="ECO:0000256" key="2">
    <source>
        <dbReference type="ARBA" id="ARBA00023242"/>
    </source>
</evidence>
<keyword evidence="2 3" id="KW-0539">Nucleus</keyword>
<dbReference type="Pfam" id="PF00250">
    <property type="entry name" value="Forkhead"/>
    <property type="match status" value="1"/>
</dbReference>
<sequence length="342" mass="36429">MPLIDELAAVSPSSSTVEQSSSTPESRIRITTSPGGGGGSASSANSRPITDPSPTTMEKAERPSLSYKDLIIEAIESSPEKRLKLNEIYQVIRMTHPYYRLRPDQWGWQNSIRHNLSLHDCFVKLPLKQTSASGVVGHFWTVVPELGDKQTLRRRNRVTNRSGARAASTSAAAAGGQFNGRLSSIDGTTNGILNCAIGADTNGFTDGSGIISDHSGSTSPAHCSLDGTHSEFLSSTTDSVLVSTQSVFKPQPSYTSALSHHLSKSTSVEAAAANVLGTSGSTNNTNQNPLLALSTSTSSAAFVGNAFDASTFTTDDYKSYTQNLLNAYFYQQVSTHSFHLSN</sequence>
<dbReference type="PANTHER" id="PTHR11829">
    <property type="entry name" value="FORKHEAD BOX PROTEIN"/>
    <property type="match status" value="1"/>
</dbReference>
<proteinExistence type="predicted"/>
<dbReference type="InterPro" id="IPR036390">
    <property type="entry name" value="WH_DNA-bd_sf"/>
</dbReference>
<dbReference type="Gene3D" id="1.10.10.10">
    <property type="entry name" value="Winged helix-like DNA-binding domain superfamily/Winged helix DNA-binding domain"/>
    <property type="match status" value="1"/>
</dbReference>
<name>A0A0R3S754_9BILA</name>
<comment type="subcellular location">
    <subcellularLocation>
        <location evidence="3">Nucleus</location>
    </subcellularLocation>
</comment>
<dbReference type="InterPro" id="IPR036388">
    <property type="entry name" value="WH-like_DNA-bd_sf"/>
</dbReference>
<dbReference type="PROSITE" id="PS50039">
    <property type="entry name" value="FORK_HEAD_3"/>
    <property type="match status" value="1"/>
</dbReference>
<dbReference type="InterPro" id="IPR050211">
    <property type="entry name" value="FOX_domain-containing"/>
</dbReference>
<keyword evidence="1 3" id="KW-0238">DNA-binding</keyword>
<dbReference type="SMART" id="SM00339">
    <property type="entry name" value="FH"/>
    <property type="match status" value="1"/>
</dbReference>
<dbReference type="STRING" id="1147741.A0A0R3S754"/>
<dbReference type="GO" id="GO:0005634">
    <property type="term" value="C:nucleus"/>
    <property type="evidence" value="ECO:0007669"/>
    <property type="project" value="UniProtKB-SubCell"/>
</dbReference>
<dbReference type="InterPro" id="IPR030456">
    <property type="entry name" value="TF_fork_head_CS_2"/>
</dbReference>
<evidence type="ECO:0000256" key="3">
    <source>
        <dbReference type="PROSITE-ProRule" id="PRU00089"/>
    </source>
</evidence>
<dbReference type="GO" id="GO:0000978">
    <property type="term" value="F:RNA polymerase II cis-regulatory region sequence-specific DNA binding"/>
    <property type="evidence" value="ECO:0007669"/>
    <property type="project" value="TreeGrafter"/>
</dbReference>
<dbReference type="InterPro" id="IPR001766">
    <property type="entry name" value="Fork_head_dom"/>
</dbReference>
<keyword evidence="6" id="KW-1185">Reference proteome</keyword>
<dbReference type="CDD" id="cd00059">
    <property type="entry name" value="FH_FOX"/>
    <property type="match status" value="1"/>
</dbReference>